<evidence type="ECO:0000259" key="9">
    <source>
        <dbReference type="SMART" id="SM00563"/>
    </source>
</evidence>
<evidence type="ECO:0000313" key="11">
    <source>
        <dbReference type="Proteomes" id="UP000053797"/>
    </source>
</evidence>
<gene>
    <name evidence="10" type="ORF">AS033_13720</name>
</gene>
<dbReference type="RefSeq" id="WP_023467271.1">
    <property type="nucleotide sequence ID" value="NZ_FMYN01000005.1"/>
</dbReference>
<evidence type="ECO:0000256" key="3">
    <source>
        <dbReference type="ARBA" id="ARBA00022516"/>
    </source>
</evidence>
<comment type="caution">
    <text evidence="10">The sequence shown here is derived from an EMBL/GenBank/DDBJ whole genome shotgun (WGS) entry which is preliminary data.</text>
</comment>
<comment type="pathway">
    <text evidence="1">Lipid metabolism.</text>
</comment>
<dbReference type="EMBL" id="LNQL01000005">
    <property type="protein sequence ID" value="KSU48188.1"/>
    <property type="molecule type" value="Genomic_DNA"/>
</dbReference>
<protein>
    <recommendedName>
        <fullName evidence="7">1-acyl-sn-glycerol-3-phosphate acyltransferase</fullName>
        <ecNumber evidence="7">2.3.1.51</ecNumber>
    </recommendedName>
</protein>
<sequence length="232" mass="25661">MIRTVIWFIYFGLVLPCTLPFLPSAKRRTHLARYAFVQRVASVWANSLLRLAGVRVNVTGREHIPANEPVVFISNHQGNFDVPILLGTIDKPKAFISKIEVNKIPIVNVWMNLMGCVMIDRKDRRQSLKAIRSGVDTIKDGQSMIIFPEGTRSKGGPMAEFKAGSFTLATSSGARVVPVAISGSYRVMEETGKIRPATVDVTILPSIDPSTMTQKELVQTVEQQIKQIVEGV</sequence>
<evidence type="ECO:0000256" key="5">
    <source>
        <dbReference type="ARBA" id="ARBA00023098"/>
    </source>
</evidence>
<evidence type="ECO:0000256" key="8">
    <source>
        <dbReference type="SAM" id="Phobius"/>
    </source>
</evidence>
<evidence type="ECO:0000256" key="7">
    <source>
        <dbReference type="RuleBase" id="RU361267"/>
    </source>
</evidence>
<dbReference type="Proteomes" id="UP000053797">
    <property type="component" value="Unassembled WGS sequence"/>
</dbReference>
<keyword evidence="6 7" id="KW-0012">Acyltransferase</keyword>
<dbReference type="GO" id="GO:0006654">
    <property type="term" value="P:phosphatidic acid biosynthetic process"/>
    <property type="evidence" value="ECO:0007669"/>
    <property type="project" value="TreeGrafter"/>
</dbReference>
<proteinExistence type="inferred from homology"/>
<reference evidence="10 11" key="1">
    <citation type="journal article" date="2015" name="Int. J. Syst. Evol. Microbiol.">
        <title>Exiguobacterium enclense sp. nov., isolated from sediment.</title>
        <authorList>
            <person name="Dastager S.G."/>
            <person name="Mawlankar R."/>
            <person name="Sonalkar V.V."/>
            <person name="Thorat M.N."/>
            <person name="Mual P."/>
            <person name="Verma A."/>
            <person name="Krishnamurthi S."/>
            <person name="Tang S.K."/>
            <person name="Li W.J."/>
        </authorList>
    </citation>
    <scope>NUCLEOTIDE SEQUENCE [LARGE SCALE GENOMIC DNA]</scope>
    <source>
        <strain evidence="10 11">NIO-1109</strain>
    </source>
</reference>
<dbReference type="PANTHER" id="PTHR10434">
    <property type="entry name" value="1-ACYL-SN-GLYCEROL-3-PHOSPHATE ACYLTRANSFERASE"/>
    <property type="match status" value="1"/>
</dbReference>
<comment type="catalytic activity">
    <reaction evidence="7">
        <text>a 1-acyl-sn-glycero-3-phosphate + an acyl-CoA = a 1,2-diacyl-sn-glycero-3-phosphate + CoA</text>
        <dbReference type="Rhea" id="RHEA:19709"/>
        <dbReference type="ChEBI" id="CHEBI:57287"/>
        <dbReference type="ChEBI" id="CHEBI:57970"/>
        <dbReference type="ChEBI" id="CHEBI:58342"/>
        <dbReference type="ChEBI" id="CHEBI:58608"/>
        <dbReference type="EC" id="2.3.1.51"/>
    </reaction>
</comment>
<accession>A0A0V8GD46</accession>
<dbReference type="EC" id="2.3.1.51" evidence="7"/>
<organism evidence="10 11">
    <name type="scientific">Exiguobacterium indicum</name>
    <dbReference type="NCBI Taxonomy" id="296995"/>
    <lineage>
        <taxon>Bacteria</taxon>
        <taxon>Bacillati</taxon>
        <taxon>Bacillota</taxon>
        <taxon>Bacilli</taxon>
        <taxon>Bacillales</taxon>
        <taxon>Bacillales Family XII. Incertae Sedis</taxon>
        <taxon>Exiguobacterium</taxon>
    </lineage>
</organism>
<evidence type="ECO:0000256" key="6">
    <source>
        <dbReference type="ARBA" id="ARBA00023315"/>
    </source>
</evidence>
<keyword evidence="8" id="KW-0472">Membrane</keyword>
<feature type="domain" description="Phospholipid/glycerol acyltransferase" evidence="9">
    <location>
        <begin position="70"/>
        <end position="184"/>
    </location>
</feature>
<name>A0A0V8GD46_9BACL</name>
<keyword evidence="7" id="KW-1208">Phospholipid metabolism</keyword>
<dbReference type="CDD" id="cd07989">
    <property type="entry name" value="LPLAT_AGPAT-like"/>
    <property type="match status" value="1"/>
</dbReference>
<comment type="similarity">
    <text evidence="2 7">Belongs to the 1-acyl-sn-glycerol-3-phosphate acyltransferase family.</text>
</comment>
<keyword evidence="5 7" id="KW-0443">Lipid metabolism</keyword>
<evidence type="ECO:0000256" key="2">
    <source>
        <dbReference type="ARBA" id="ARBA00008655"/>
    </source>
</evidence>
<dbReference type="InterPro" id="IPR002123">
    <property type="entry name" value="Plipid/glycerol_acylTrfase"/>
</dbReference>
<evidence type="ECO:0000313" key="10">
    <source>
        <dbReference type="EMBL" id="KSU48188.1"/>
    </source>
</evidence>
<dbReference type="SUPFAM" id="SSF69593">
    <property type="entry name" value="Glycerol-3-phosphate (1)-acyltransferase"/>
    <property type="match status" value="1"/>
</dbReference>
<dbReference type="InterPro" id="IPR004552">
    <property type="entry name" value="AGP_acyltrans"/>
</dbReference>
<dbReference type="OrthoDB" id="9803035at2"/>
<keyword evidence="8" id="KW-0812">Transmembrane</keyword>
<dbReference type="GeneID" id="90838205"/>
<dbReference type="GO" id="GO:0016020">
    <property type="term" value="C:membrane"/>
    <property type="evidence" value="ECO:0007669"/>
    <property type="project" value="InterPro"/>
</dbReference>
<keyword evidence="7" id="KW-0594">Phospholipid biosynthesis</keyword>
<keyword evidence="3 7" id="KW-0444">Lipid biosynthesis</keyword>
<dbReference type="Pfam" id="PF01553">
    <property type="entry name" value="Acyltransferase"/>
    <property type="match status" value="1"/>
</dbReference>
<dbReference type="SMART" id="SM00563">
    <property type="entry name" value="PlsC"/>
    <property type="match status" value="1"/>
</dbReference>
<dbReference type="GO" id="GO:0003841">
    <property type="term" value="F:1-acylglycerol-3-phosphate O-acyltransferase activity"/>
    <property type="evidence" value="ECO:0007669"/>
    <property type="project" value="UniProtKB-UniRule"/>
</dbReference>
<keyword evidence="8" id="KW-1133">Transmembrane helix</keyword>
<evidence type="ECO:0000256" key="4">
    <source>
        <dbReference type="ARBA" id="ARBA00022679"/>
    </source>
</evidence>
<dbReference type="AlphaFoldDB" id="A0A0V8GD46"/>
<keyword evidence="4 7" id="KW-0808">Transferase</keyword>
<dbReference type="NCBIfam" id="TIGR00530">
    <property type="entry name" value="AGP_acyltrn"/>
    <property type="match status" value="1"/>
</dbReference>
<dbReference type="PANTHER" id="PTHR10434:SF64">
    <property type="entry name" value="1-ACYL-SN-GLYCEROL-3-PHOSPHATE ACYLTRANSFERASE-RELATED"/>
    <property type="match status" value="1"/>
</dbReference>
<comment type="domain">
    <text evidence="7">The HXXXXD motif is essential for acyltransferase activity and may constitute the binding site for the phosphate moiety of the glycerol-3-phosphate.</text>
</comment>
<evidence type="ECO:0000256" key="1">
    <source>
        <dbReference type="ARBA" id="ARBA00005189"/>
    </source>
</evidence>
<feature type="transmembrane region" description="Helical" evidence="8">
    <location>
        <begin position="6"/>
        <end position="23"/>
    </location>
</feature>